<dbReference type="EMBL" id="JAXCLW010000007">
    <property type="protein sequence ID" value="MDY0884969.1"/>
    <property type="molecule type" value="Genomic_DNA"/>
</dbReference>
<keyword evidence="3" id="KW-1185">Reference proteome</keyword>
<comment type="caution">
    <text evidence="2">The sequence shown here is derived from an EMBL/GenBank/DDBJ whole genome shotgun (WGS) entry which is preliminary data.</text>
</comment>
<name>A0ABU5EEZ5_9PROT</name>
<dbReference type="RefSeq" id="WP_320510043.1">
    <property type="nucleotide sequence ID" value="NZ_JAXCLW010000007.1"/>
</dbReference>
<gene>
    <name evidence="2" type="ORF">SMD27_19145</name>
</gene>
<evidence type="ECO:0000313" key="3">
    <source>
        <dbReference type="Proteomes" id="UP001279642"/>
    </source>
</evidence>
<feature type="domain" description="ATP-dependent DNA ligase family profile" evidence="1">
    <location>
        <begin position="33"/>
        <end position="96"/>
    </location>
</feature>
<dbReference type="Pfam" id="PF01068">
    <property type="entry name" value="DNA_ligase_A_M"/>
    <property type="match status" value="1"/>
</dbReference>
<evidence type="ECO:0000259" key="1">
    <source>
        <dbReference type="Pfam" id="PF01068"/>
    </source>
</evidence>
<dbReference type="Proteomes" id="UP001279642">
    <property type="component" value="Unassembled WGS sequence"/>
</dbReference>
<accession>A0ABU5EEZ5</accession>
<dbReference type="Gene3D" id="3.30.1490.70">
    <property type="match status" value="1"/>
</dbReference>
<dbReference type="SUPFAM" id="SSF56091">
    <property type="entry name" value="DNA ligase/mRNA capping enzyme, catalytic domain"/>
    <property type="match status" value="1"/>
</dbReference>
<sequence>MQWQTLEKPTARKSSAAIPPQLCTLLAKPPTGPGWVHEIKWDGYRMGADIDHGQARLFTRNGYDWSDRFPSLIKELALLPWERAYIDGELCAPDERDASTSVHCRRLSALA</sequence>
<dbReference type="Gene3D" id="3.30.470.30">
    <property type="entry name" value="DNA ligase/mRNA capping enzyme"/>
    <property type="match status" value="1"/>
</dbReference>
<protein>
    <recommendedName>
        <fullName evidence="1">ATP-dependent DNA ligase family profile domain-containing protein</fullName>
    </recommendedName>
</protein>
<proteinExistence type="predicted"/>
<reference evidence="2 3" key="1">
    <citation type="journal article" date="2016" name="Antonie Van Leeuwenhoek">
        <title>Dongia soli sp. nov., isolated from soil from Dokdo, Korea.</title>
        <authorList>
            <person name="Kim D.U."/>
            <person name="Lee H."/>
            <person name="Kim H."/>
            <person name="Kim S.G."/>
            <person name="Ka J.O."/>
        </authorList>
    </citation>
    <scope>NUCLEOTIDE SEQUENCE [LARGE SCALE GENOMIC DNA]</scope>
    <source>
        <strain evidence="2 3">D78</strain>
    </source>
</reference>
<evidence type="ECO:0000313" key="2">
    <source>
        <dbReference type="EMBL" id="MDY0884969.1"/>
    </source>
</evidence>
<dbReference type="InterPro" id="IPR012310">
    <property type="entry name" value="DNA_ligase_ATP-dep_cent"/>
</dbReference>
<organism evidence="2 3">
    <name type="scientific">Dongia soli</name>
    <dbReference type="NCBI Taxonomy" id="600628"/>
    <lineage>
        <taxon>Bacteria</taxon>
        <taxon>Pseudomonadati</taxon>
        <taxon>Pseudomonadota</taxon>
        <taxon>Alphaproteobacteria</taxon>
        <taxon>Rhodospirillales</taxon>
        <taxon>Dongiaceae</taxon>
        <taxon>Dongia</taxon>
    </lineage>
</organism>